<feature type="compositionally biased region" description="Basic and acidic residues" evidence="1">
    <location>
        <begin position="34"/>
        <end position="46"/>
    </location>
</feature>
<feature type="compositionally biased region" description="Acidic residues" evidence="1">
    <location>
        <begin position="50"/>
        <end position="60"/>
    </location>
</feature>
<accession>A0A235B4U2</accession>
<name>A0A235B4U2_9BACL</name>
<evidence type="ECO:0000256" key="1">
    <source>
        <dbReference type="SAM" id="MobiDB-lite"/>
    </source>
</evidence>
<dbReference type="OrthoDB" id="2988938at2"/>
<evidence type="ECO:0000313" key="4">
    <source>
        <dbReference type="Proteomes" id="UP000215459"/>
    </source>
</evidence>
<keyword evidence="2" id="KW-0732">Signal</keyword>
<dbReference type="Proteomes" id="UP000215459">
    <property type="component" value="Unassembled WGS sequence"/>
</dbReference>
<organism evidence="3 4">
    <name type="scientific">Paludifilum halophilum</name>
    <dbReference type="NCBI Taxonomy" id="1642702"/>
    <lineage>
        <taxon>Bacteria</taxon>
        <taxon>Bacillati</taxon>
        <taxon>Bacillota</taxon>
        <taxon>Bacilli</taxon>
        <taxon>Bacillales</taxon>
        <taxon>Thermoactinomycetaceae</taxon>
        <taxon>Paludifilum</taxon>
    </lineage>
</organism>
<dbReference type="AlphaFoldDB" id="A0A235B4U2"/>
<dbReference type="EMBL" id="NOWF01000006">
    <property type="protein sequence ID" value="OYD07328.1"/>
    <property type="molecule type" value="Genomic_DNA"/>
</dbReference>
<evidence type="ECO:0000313" key="3">
    <source>
        <dbReference type="EMBL" id="OYD07328.1"/>
    </source>
</evidence>
<reference evidence="3 4" key="1">
    <citation type="submission" date="2017-07" db="EMBL/GenBank/DDBJ databases">
        <title>The genome sequence of Paludifilum halophilum highlights mechanisms for microbial adaptation to high salt environemnts.</title>
        <authorList>
            <person name="Belbahri L."/>
        </authorList>
    </citation>
    <scope>NUCLEOTIDE SEQUENCE [LARGE SCALE GENOMIC DNA]</scope>
    <source>
        <strain evidence="3 4">DSM 102817</strain>
    </source>
</reference>
<sequence length="242" mass="26791">MPAKWIAAAAALMVLVFGSGCSLAVKQAIEAEQQKEVKQAEKKEEPSNDSSEEEADEDTDAAQPPSNSDDFDSQNPDDSDSYLEGNEVTVSHLKVKTDKRNWQEANSETQTEDNLKVETTSLTVDGDTSINVDEMIMVQYIPGLQKEATAQQYAQAVIKGDESSGRSEWNVLEAQEDSVLSEVKVKDDPEIADMSGVVRFLSTDKGMYILYYLTSDMNMPQDKKSKWQYLLKQAKGDEGVTL</sequence>
<dbReference type="PROSITE" id="PS51257">
    <property type="entry name" value="PROKAR_LIPOPROTEIN"/>
    <property type="match status" value="1"/>
</dbReference>
<gene>
    <name evidence="3" type="ORF">CHM34_10450</name>
</gene>
<comment type="caution">
    <text evidence="3">The sequence shown here is derived from an EMBL/GenBank/DDBJ whole genome shotgun (WGS) entry which is preliminary data.</text>
</comment>
<evidence type="ECO:0000256" key="2">
    <source>
        <dbReference type="SAM" id="SignalP"/>
    </source>
</evidence>
<proteinExistence type="predicted"/>
<feature type="compositionally biased region" description="Acidic residues" evidence="1">
    <location>
        <begin position="69"/>
        <end position="81"/>
    </location>
</feature>
<feature type="signal peptide" evidence="2">
    <location>
        <begin position="1"/>
        <end position="24"/>
    </location>
</feature>
<protein>
    <recommendedName>
        <fullName evidence="5">PsbP C-terminal domain-containing protein</fullName>
    </recommendedName>
</protein>
<keyword evidence="4" id="KW-1185">Reference proteome</keyword>
<dbReference type="RefSeq" id="WP_094264564.1">
    <property type="nucleotide sequence ID" value="NZ_NOWF01000006.1"/>
</dbReference>
<evidence type="ECO:0008006" key="5">
    <source>
        <dbReference type="Google" id="ProtNLM"/>
    </source>
</evidence>
<feature type="region of interest" description="Disordered" evidence="1">
    <location>
        <begin position="34"/>
        <end position="87"/>
    </location>
</feature>
<feature type="chain" id="PRO_5039421794" description="PsbP C-terminal domain-containing protein" evidence="2">
    <location>
        <begin position="25"/>
        <end position="242"/>
    </location>
</feature>